<feature type="region of interest" description="Disordered" evidence="2">
    <location>
        <begin position="528"/>
        <end position="547"/>
    </location>
</feature>
<organism evidence="3">
    <name type="scientific">Chromera velia CCMP2878</name>
    <dbReference type="NCBI Taxonomy" id="1169474"/>
    <lineage>
        <taxon>Eukaryota</taxon>
        <taxon>Sar</taxon>
        <taxon>Alveolata</taxon>
        <taxon>Colpodellida</taxon>
        <taxon>Chromeraceae</taxon>
        <taxon>Chromera</taxon>
    </lineage>
</organism>
<name>A0A0G4H9K8_9ALVE</name>
<reference evidence="3" key="1">
    <citation type="submission" date="2014-11" db="EMBL/GenBank/DDBJ databases">
        <authorList>
            <person name="Otto D Thomas"/>
            <person name="Naeem Raeece"/>
        </authorList>
    </citation>
    <scope>NUCLEOTIDE SEQUENCE</scope>
</reference>
<feature type="compositionally biased region" description="Polar residues" evidence="2">
    <location>
        <begin position="569"/>
        <end position="587"/>
    </location>
</feature>
<feature type="compositionally biased region" description="Low complexity" evidence="2">
    <location>
        <begin position="528"/>
        <end position="540"/>
    </location>
</feature>
<feature type="region of interest" description="Disordered" evidence="2">
    <location>
        <begin position="54"/>
        <end position="77"/>
    </location>
</feature>
<keyword evidence="1" id="KW-0175">Coiled coil</keyword>
<gene>
    <name evidence="3" type="ORF">Cvel_25321</name>
</gene>
<dbReference type="AlphaFoldDB" id="A0A0G4H9K8"/>
<dbReference type="PROSITE" id="PS50096">
    <property type="entry name" value="IQ"/>
    <property type="match status" value="1"/>
</dbReference>
<feature type="region of interest" description="Disordered" evidence="2">
    <location>
        <begin position="553"/>
        <end position="659"/>
    </location>
</feature>
<evidence type="ECO:0000256" key="1">
    <source>
        <dbReference type="SAM" id="Coils"/>
    </source>
</evidence>
<feature type="coiled-coil region" evidence="1">
    <location>
        <begin position="148"/>
        <end position="175"/>
    </location>
</feature>
<feature type="region of interest" description="Disordered" evidence="2">
    <location>
        <begin position="390"/>
        <end position="427"/>
    </location>
</feature>
<accession>A0A0G4H9K8</accession>
<evidence type="ECO:0000256" key="2">
    <source>
        <dbReference type="SAM" id="MobiDB-lite"/>
    </source>
</evidence>
<dbReference type="VEuPathDB" id="CryptoDB:Cvel_25321"/>
<protein>
    <submittedName>
        <fullName evidence="3">Uncharacterized protein</fullName>
    </submittedName>
</protein>
<feature type="compositionally biased region" description="Basic and acidic residues" evidence="2">
    <location>
        <begin position="391"/>
        <end position="415"/>
    </location>
</feature>
<sequence>MSRQKGLSPSDLYGKGCDCSCSQPKDGRQDVEQAVVCSQLGEKGLFRSWINQRGTAKWSHTKPREEPNTAKVQTKGQTQQLEKSLRNMGEFFDPQLAELRARRRYEQFVESRGAKGREEMYDAAKVQCVIDSFVEENLWSEHVKASREAVVERKRADLLRELEEKAEERRRLGALGSTKLQAVMKGQEKKGKKLQAVMKGFLARCRVERMKRGRARLHACLRGYRTRALLRRAQTQQLAALMIQRTWMRLVCLRHCAALNIQAAHLSLAVCGCPLHQEMKKAHQHSAFHKRTREQARAKNIAQANSASSPNARSLMHQNKAVMKGGSAAEKRLKLAARHMMGGGFFDVSGLARDRMKVHRGDHLAFHLSSPVTDAMRALRKDVGLNVADANEARQRRREKEAERERQRQAKEEAKLMQTRNATQMASPWRKITKPPTIQYEYVPFPQEEARAGGEGSANTLAGGGPGVRFGFRPISPRKKVPGCSPSKKQAALHPELRYQLATNTRSNCLLTAATVFAQGMQMQAAAMPRGGTTSATAGGISPFAPPVRLHRVEGDEAGSSPEKERTVRSSQLSQRRSGAGATTSPGTLVYPGPGVSSQRGSTGLEVGGSKSNALSHGGRGGVKEAQGETEGVGGGKGGTKKSVKILRDLPAQEDDDIL</sequence>
<dbReference type="EMBL" id="CDMZ01002042">
    <property type="protein sequence ID" value="CEM40466.1"/>
    <property type="molecule type" value="Genomic_DNA"/>
</dbReference>
<evidence type="ECO:0000313" key="3">
    <source>
        <dbReference type="EMBL" id="CEM40466.1"/>
    </source>
</evidence>
<proteinExistence type="predicted"/>